<keyword evidence="2" id="KW-0547">Nucleotide-binding</keyword>
<dbReference type="Proteomes" id="UP000636709">
    <property type="component" value="Unassembled WGS sequence"/>
</dbReference>
<dbReference type="GO" id="GO:0005524">
    <property type="term" value="F:ATP binding"/>
    <property type="evidence" value="ECO:0007669"/>
    <property type="project" value="UniProtKB-KW"/>
</dbReference>
<gene>
    <name evidence="8" type="ORF">HU200_017300</name>
</gene>
<evidence type="ECO:0000256" key="6">
    <source>
        <dbReference type="SAM" id="Phobius"/>
    </source>
</evidence>
<dbReference type="AlphaFoldDB" id="A0A835F743"/>
<dbReference type="GO" id="GO:0004812">
    <property type="term" value="F:aminoacyl-tRNA ligase activity"/>
    <property type="evidence" value="ECO:0007669"/>
    <property type="project" value="UniProtKB-KW"/>
</dbReference>
<dbReference type="SUPFAM" id="SSF55681">
    <property type="entry name" value="Class II aaRS and biotin synthetases"/>
    <property type="match status" value="1"/>
</dbReference>
<dbReference type="InterPro" id="IPR002319">
    <property type="entry name" value="Phenylalanyl-tRNA_Synthase"/>
</dbReference>
<dbReference type="InterPro" id="IPR045864">
    <property type="entry name" value="aa-tRNA-synth_II/BPL/LPL"/>
</dbReference>
<reference evidence="8" key="1">
    <citation type="submission" date="2020-07" db="EMBL/GenBank/DDBJ databases">
        <title>Genome sequence and genetic diversity analysis of an under-domesticated orphan crop, white fonio (Digitaria exilis).</title>
        <authorList>
            <person name="Bennetzen J.L."/>
            <person name="Chen S."/>
            <person name="Ma X."/>
            <person name="Wang X."/>
            <person name="Yssel A.E.J."/>
            <person name="Chaluvadi S.R."/>
            <person name="Johnson M."/>
            <person name="Gangashetty P."/>
            <person name="Hamidou F."/>
            <person name="Sanogo M.D."/>
            <person name="Zwaenepoel A."/>
            <person name="Wallace J."/>
            <person name="Van De Peer Y."/>
            <person name="Van Deynze A."/>
        </authorList>
    </citation>
    <scope>NUCLEOTIDE SEQUENCE</scope>
    <source>
        <tissue evidence="8">Leaves</tissue>
    </source>
</reference>
<keyword evidence="9" id="KW-1185">Reference proteome</keyword>
<comment type="caution">
    <text evidence="8">The sequence shown here is derived from an EMBL/GenBank/DDBJ whole genome shotgun (WGS) entry which is preliminary data.</text>
</comment>
<protein>
    <recommendedName>
        <fullName evidence="7">Phenylalanyl-tRNA synthetase domain-containing protein</fullName>
    </recommendedName>
</protein>
<keyword evidence="6" id="KW-0472">Membrane</keyword>
<proteinExistence type="predicted"/>
<feature type="transmembrane region" description="Helical" evidence="6">
    <location>
        <begin position="39"/>
        <end position="59"/>
    </location>
</feature>
<evidence type="ECO:0000259" key="7">
    <source>
        <dbReference type="Pfam" id="PF01409"/>
    </source>
</evidence>
<evidence type="ECO:0000256" key="5">
    <source>
        <dbReference type="ARBA" id="ARBA00023146"/>
    </source>
</evidence>
<dbReference type="Pfam" id="PF01409">
    <property type="entry name" value="tRNA-synt_2d"/>
    <property type="match status" value="1"/>
</dbReference>
<keyword evidence="6" id="KW-0812">Transmembrane</keyword>
<dbReference type="Gene3D" id="3.30.930.10">
    <property type="entry name" value="Bira Bifunctional Protein, Domain 2"/>
    <property type="match status" value="1"/>
</dbReference>
<feature type="domain" description="Phenylalanyl-tRNA synthetase" evidence="7">
    <location>
        <begin position="67"/>
        <end position="121"/>
    </location>
</feature>
<evidence type="ECO:0000313" key="8">
    <source>
        <dbReference type="EMBL" id="KAF8729844.1"/>
    </source>
</evidence>
<dbReference type="OrthoDB" id="7225086at2759"/>
<keyword evidence="6" id="KW-1133">Transmembrane helix</keyword>
<dbReference type="EMBL" id="JACEFO010001622">
    <property type="protein sequence ID" value="KAF8729844.1"/>
    <property type="molecule type" value="Genomic_DNA"/>
</dbReference>
<dbReference type="GO" id="GO:0006412">
    <property type="term" value="P:translation"/>
    <property type="evidence" value="ECO:0007669"/>
    <property type="project" value="UniProtKB-KW"/>
</dbReference>
<evidence type="ECO:0000256" key="2">
    <source>
        <dbReference type="ARBA" id="ARBA00022741"/>
    </source>
</evidence>
<evidence type="ECO:0000256" key="4">
    <source>
        <dbReference type="ARBA" id="ARBA00022917"/>
    </source>
</evidence>
<evidence type="ECO:0000256" key="1">
    <source>
        <dbReference type="ARBA" id="ARBA00022598"/>
    </source>
</evidence>
<dbReference type="GO" id="GO:0043039">
    <property type="term" value="P:tRNA aminoacylation"/>
    <property type="evidence" value="ECO:0007669"/>
    <property type="project" value="InterPro"/>
</dbReference>
<keyword evidence="1" id="KW-0436">Ligase</keyword>
<dbReference type="GO" id="GO:0000049">
    <property type="term" value="F:tRNA binding"/>
    <property type="evidence" value="ECO:0007669"/>
    <property type="project" value="InterPro"/>
</dbReference>
<keyword evidence="5" id="KW-0030">Aminoacyl-tRNA synthetase</keyword>
<evidence type="ECO:0000256" key="3">
    <source>
        <dbReference type="ARBA" id="ARBA00022840"/>
    </source>
</evidence>
<accession>A0A835F743</accession>
<evidence type="ECO:0000313" key="9">
    <source>
        <dbReference type="Proteomes" id="UP000636709"/>
    </source>
</evidence>
<keyword evidence="3" id="KW-0067">ATP-binding</keyword>
<name>A0A835F743_9POAL</name>
<keyword evidence="4" id="KW-0648">Protein biosynthesis</keyword>
<sequence length="122" mass="14196">MIAATCYKLLEFRCTVPATPASCSGIHTIPFLRKDVLELLYCLIIKSLMISLVAIKFYMPLWLRGQVALRTILRKYGYDWKRDEAEKNLLRTHTTAKPFAPKRYYSIDRVFRNEAVDRTSSC</sequence>
<organism evidence="8 9">
    <name type="scientific">Digitaria exilis</name>
    <dbReference type="NCBI Taxonomy" id="1010633"/>
    <lineage>
        <taxon>Eukaryota</taxon>
        <taxon>Viridiplantae</taxon>
        <taxon>Streptophyta</taxon>
        <taxon>Embryophyta</taxon>
        <taxon>Tracheophyta</taxon>
        <taxon>Spermatophyta</taxon>
        <taxon>Magnoliopsida</taxon>
        <taxon>Liliopsida</taxon>
        <taxon>Poales</taxon>
        <taxon>Poaceae</taxon>
        <taxon>PACMAD clade</taxon>
        <taxon>Panicoideae</taxon>
        <taxon>Panicodae</taxon>
        <taxon>Paniceae</taxon>
        <taxon>Anthephorinae</taxon>
        <taxon>Digitaria</taxon>
    </lineage>
</organism>